<dbReference type="RefSeq" id="WP_212589272.1">
    <property type="nucleotide sequence ID" value="NZ_JAERKB010000008.1"/>
</dbReference>
<protein>
    <recommendedName>
        <fullName evidence="3">ADP-ribosyl-(Dinitrogen reductase) hydrolase</fullName>
    </recommendedName>
</protein>
<sequence length="98" mass="11319">MHIKIFPVILEKLIQKHGVSEKEVQECFLNRDGHYLKDSREKNQTIPPTLWFIAETNSGRKLKICFVPRGPGNPCGPVLKTAYEPNPLEDEIYQKHGY</sequence>
<dbReference type="EMBL" id="JAERKB010000008">
    <property type="protein sequence ID" value="MBS0969676.1"/>
    <property type="molecule type" value="Genomic_DNA"/>
</dbReference>
<comment type="caution">
    <text evidence="1">The sequence shown here is derived from an EMBL/GenBank/DDBJ whole genome shotgun (WGS) entry which is preliminary data.</text>
</comment>
<dbReference type="Proteomes" id="UP000680634">
    <property type="component" value="Unassembled WGS sequence"/>
</dbReference>
<proteinExistence type="predicted"/>
<name>A0ABS5JIK6_9GAMM</name>
<evidence type="ECO:0000313" key="1">
    <source>
        <dbReference type="EMBL" id="MBS0969676.1"/>
    </source>
</evidence>
<keyword evidence="2" id="KW-1185">Reference proteome</keyword>
<evidence type="ECO:0008006" key="3">
    <source>
        <dbReference type="Google" id="ProtNLM"/>
    </source>
</evidence>
<evidence type="ECO:0000313" key="2">
    <source>
        <dbReference type="Proteomes" id="UP000680634"/>
    </source>
</evidence>
<organism evidence="1 2">
    <name type="scientific">Nissabacter archeti</name>
    <dbReference type="NCBI Taxonomy" id="1917880"/>
    <lineage>
        <taxon>Bacteria</taxon>
        <taxon>Pseudomonadati</taxon>
        <taxon>Pseudomonadota</taxon>
        <taxon>Gammaproteobacteria</taxon>
        <taxon>Enterobacterales</taxon>
        <taxon>Yersiniaceae</taxon>
        <taxon>Nissabacter</taxon>
    </lineage>
</organism>
<accession>A0ABS5JIK6</accession>
<gene>
    <name evidence="1" type="ORF">JK232_12310</name>
</gene>
<reference evidence="2" key="1">
    <citation type="submission" date="2023-07" db="EMBL/GenBank/DDBJ databases">
        <title>Genome-inferred correspondence between phylogeny and metabolic traits in the wild Drosophila gut microbiome.</title>
        <authorList>
            <person name="Bueno E."/>
            <person name="Blow F."/>
            <person name="Douglas A.E."/>
        </authorList>
    </citation>
    <scope>NUCLEOTIDE SEQUENCE [LARGE SCALE GENOMIC DNA]</scope>
    <source>
        <strain evidence="2">JGM97</strain>
    </source>
</reference>